<keyword evidence="3" id="KW-1185">Reference proteome</keyword>
<protein>
    <submittedName>
        <fullName evidence="2">Ecdysteroid kinase</fullName>
    </submittedName>
</protein>
<dbReference type="Proteomes" id="UP000198802">
    <property type="component" value="Unassembled WGS sequence"/>
</dbReference>
<dbReference type="InterPro" id="IPR015897">
    <property type="entry name" value="CHK_kinase-like"/>
</dbReference>
<dbReference type="Gene3D" id="3.90.1200.10">
    <property type="match status" value="1"/>
</dbReference>
<dbReference type="SMART" id="SM00587">
    <property type="entry name" value="CHK"/>
    <property type="match status" value="1"/>
</dbReference>
<evidence type="ECO:0000313" key="3">
    <source>
        <dbReference type="Proteomes" id="UP000198802"/>
    </source>
</evidence>
<gene>
    <name evidence="2" type="ORF">Ga0074812_11088</name>
</gene>
<dbReference type="Pfam" id="PF02958">
    <property type="entry name" value="EcKL"/>
    <property type="match status" value="1"/>
</dbReference>
<evidence type="ECO:0000313" key="2">
    <source>
        <dbReference type="EMBL" id="CUU57073.1"/>
    </source>
</evidence>
<dbReference type="PANTHER" id="PTHR23020:SF41">
    <property type="entry name" value="AMINOGLYCOSIDE PHOSPHOTRANSFERASE DOMAIN-CONTAINING PROTEIN"/>
    <property type="match status" value="1"/>
</dbReference>
<dbReference type="InterPro" id="IPR011009">
    <property type="entry name" value="Kinase-like_dom_sf"/>
</dbReference>
<dbReference type="InterPro" id="IPR004119">
    <property type="entry name" value="EcKL"/>
</dbReference>
<organism evidence="2 3">
    <name type="scientific">Parafrankia irregularis</name>
    <dbReference type="NCBI Taxonomy" id="795642"/>
    <lineage>
        <taxon>Bacteria</taxon>
        <taxon>Bacillati</taxon>
        <taxon>Actinomycetota</taxon>
        <taxon>Actinomycetes</taxon>
        <taxon>Frankiales</taxon>
        <taxon>Frankiaceae</taxon>
        <taxon>Parafrankia</taxon>
    </lineage>
</organism>
<evidence type="ECO:0000259" key="1">
    <source>
        <dbReference type="SMART" id="SM00587"/>
    </source>
</evidence>
<keyword evidence="2" id="KW-0808">Transferase</keyword>
<reference evidence="3" key="1">
    <citation type="submission" date="2015-11" db="EMBL/GenBank/DDBJ databases">
        <authorList>
            <person name="Varghese N."/>
        </authorList>
    </citation>
    <scope>NUCLEOTIDE SEQUENCE [LARGE SCALE GENOMIC DNA]</scope>
    <source>
        <strain evidence="3">DSM 45899</strain>
    </source>
</reference>
<dbReference type="GO" id="GO:0016301">
    <property type="term" value="F:kinase activity"/>
    <property type="evidence" value="ECO:0007669"/>
    <property type="project" value="UniProtKB-KW"/>
</dbReference>
<dbReference type="PANTHER" id="PTHR23020">
    <property type="entry name" value="UNCHARACTERIZED NUCLEAR HORMONE RECEPTOR-RELATED"/>
    <property type="match status" value="1"/>
</dbReference>
<dbReference type="AlphaFoldDB" id="A0A0S4QN54"/>
<name>A0A0S4QN54_9ACTN</name>
<accession>A0A0S4QN54</accession>
<dbReference type="EMBL" id="FAOZ01000010">
    <property type="protein sequence ID" value="CUU57073.1"/>
    <property type="molecule type" value="Genomic_DNA"/>
</dbReference>
<feature type="domain" description="CHK kinase-like" evidence="1">
    <location>
        <begin position="115"/>
        <end position="294"/>
    </location>
</feature>
<proteinExistence type="predicted"/>
<dbReference type="InterPro" id="IPR052961">
    <property type="entry name" value="Oxido-Kinase-like_Enzymes"/>
</dbReference>
<dbReference type="RefSeq" id="WP_226931324.1">
    <property type="nucleotide sequence ID" value="NZ_FAOZ01000010.1"/>
</dbReference>
<keyword evidence="2" id="KW-0418">Kinase</keyword>
<dbReference type="SUPFAM" id="SSF56112">
    <property type="entry name" value="Protein kinase-like (PK-like)"/>
    <property type="match status" value="1"/>
</dbReference>
<sequence>MSQPLTVPADWDEVTPQWMTAALARHHPGARVGDVHLVLRDDGTNRRARFELDFAAGSGPRRVFLKAEGEHRLVHSRNGNLFNEVDLFASEVPLPVDHPLVYRALVDRPGLDWLLVMEDVTLRGADPRDATRPLTVDQAAAGLRGLARLHSHYWDFDAATQPALAWVRTWEPTDGFAGGLRSRIPTGLDRADGQLPAEVARYGADGIVDLWARYVAAVGQETPTLLHADAHIGNTYVLPGDDVGFLDWQVVRRGGWSQDVGYFLMGALTTPDRRDHETDLLRHYLDALDLPADARPSWESAWRGYRASAAYGLAIWLSTLGTDGWQRHDVSLALVGRYATAFRDLDAEAAGQP</sequence>